<evidence type="ECO:0000256" key="3">
    <source>
        <dbReference type="ARBA" id="ARBA00022692"/>
    </source>
</evidence>
<feature type="domain" description="Cytochrome b561 bacterial/Ni-hydrogenase" evidence="7">
    <location>
        <begin position="4"/>
        <end position="176"/>
    </location>
</feature>
<dbReference type="Proteomes" id="UP000007460">
    <property type="component" value="Chromosome"/>
</dbReference>
<evidence type="ECO:0000256" key="1">
    <source>
        <dbReference type="ARBA" id="ARBA00004651"/>
    </source>
</evidence>
<feature type="transmembrane region" description="Helical" evidence="6">
    <location>
        <begin position="146"/>
        <end position="164"/>
    </location>
</feature>
<evidence type="ECO:0000256" key="5">
    <source>
        <dbReference type="ARBA" id="ARBA00023136"/>
    </source>
</evidence>
<keyword evidence="2" id="KW-1003">Cell membrane</keyword>
<name>D5BRN4_PUNMI</name>
<dbReference type="PANTHER" id="PTHR30485:SF2">
    <property type="entry name" value="BLL0597 PROTEIN"/>
    <property type="match status" value="1"/>
</dbReference>
<dbReference type="GO" id="GO:0005886">
    <property type="term" value="C:plasma membrane"/>
    <property type="evidence" value="ECO:0007669"/>
    <property type="project" value="UniProtKB-SubCell"/>
</dbReference>
<keyword evidence="9" id="KW-1185">Reference proteome</keyword>
<dbReference type="RefSeq" id="WP_013045560.1">
    <property type="nucleotide sequence ID" value="NC_014010.1"/>
</dbReference>
<protein>
    <submittedName>
        <fullName evidence="8">Cytochrome B561</fullName>
    </submittedName>
</protein>
<dbReference type="SUPFAM" id="SSF81342">
    <property type="entry name" value="Transmembrane di-heme cytochromes"/>
    <property type="match status" value="1"/>
</dbReference>
<dbReference type="eggNOG" id="COG3658">
    <property type="taxonomic scope" value="Bacteria"/>
</dbReference>
<keyword evidence="5 6" id="KW-0472">Membrane</keyword>
<organism evidence="8 9">
    <name type="scientific">Puniceispirillum marinum (strain IMCC1322)</name>
    <dbReference type="NCBI Taxonomy" id="488538"/>
    <lineage>
        <taxon>Bacteria</taxon>
        <taxon>Pseudomonadati</taxon>
        <taxon>Pseudomonadota</taxon>
        <taxon>Alphaproteobacteria</taxon>
        <taxon>Candidatus Puniceispirillales</taxon>
        <taxon>Candidatus Puniceispirillaceae</taxon>
        <taxon>Candidatus Puniceispirillum</taxon>
    </lineage>
</organism>
<dbReference type="KEGG" id="apb:SAR116_0688"/>
<evidence type="ECO:0000313" key="8">
    <source>
        <dbReference type="EMBL" id="ADE38931.1"/>
    </source>
</evidence>
<dbReference type="InterPro" id="IPR051542">
    <property type="entry name" value="Hydrogenase_cytochrome"/>
</dbReference>
<dbReference type="Gene3D" id="1.20.950.20">
    <property type="entry name" value="Transmembrane di-heme cytochromes, Chain C"/>
    <property type="match status" value="1"/>
</dbReference>
<dbReference type="OrthoDB" id="196472at2"/>
<dbReference type="EMBL" id="CP001751">
    <property type="protein sequence ID" value="ADE38931.1"/>
    <property type="molecule type" value="Genomic_DNA"/>
</dbReference>
<dbReference type="GO" id="GO:0022904">
    <property type="term" value="P:respiratory electron transport chain"/>
    <property type="evidence" value="ECO:0007669"/>
    <property type="project" value="InterPro"/>
</dbReference>
<dbReference type="InterPro" id="IPR011577">
    <property type="entry name" value="Cyt_b561_bac/Ni-Hgenase"/>
</dbReference>
<sequence length="222" mass="24413">MRIWDLPLRLFHWGLAISVIGAIMSAKIGVLVVHERFGLAVMALVGWRIIWGFVGGHHARFANFLRGPVTVIQWLRGEIAGRHKVRGAGHSPLAGYAVLALLMITWFMAFSGSISTDGILFDGPLAHLLPAYSKTASSIHHLGEKVLFLILFLHIAAILVYKFIKKRGLTMAMIKGRATDLPDTIEGADGSISRNRTIFGVFLMLIMVAGAQMLTLLRPAFF</sequence>
<keyword evidence="3 6" id="KW-0812">Transmembrane</keyword>
<comment type="subcellular location">
    <subcellularLocation>
        <location evidence="1">Cell membrane</location>
        <topology evidence="1">Multi-pass membrane protein</topology>
    </subcellularLocation>
</comment>
<evidence type="ECO:0000256" key="6">
    <source>
        <dbReference type="SAM" id="Phobius"/>
    </source>
</evidence>
<feature type="transmembrane region" description="Helical" evidence="6">
    <location>
        <begin position="12"/>
        <end position="31"/>
    </location>
</feature>
<dbReference type="AlphaFoldDB" id="D5BRN4"/>
<evidence type="ECO:0000313" key="9">
    <source>
        <dbReference type="Proteomes" id="UP000007460"/>
    </source>
</evidence>
<dbReference type="Pfam" id="PF01292">
    <property type="entry name" value="Ni_hydr_CYTB"/>
    <property type="match status" value="1"/>
</dbReference>
<dbReference type="GO" id="GO:0020037">
    <property type="term" value="F:heme binding"/>
    <property type="evidence" value="ECO:0007669"/>
    <property type="project" value="TreeGrafter"/>
</dbReference>
<evidence type="ECO:0000256" key="2">
    <source>
        <dbReference type="ARBA" id="ARBA00022475"/>
    </source>
</evidence>
<feature type="transmembrane region" description="Helical" evidence="6">
    <location>
        <begin position="93"/>
        <end position="114"/>
    </location>
</feature>
<feature type="transmembrane region" description="Helical" evidence="6">
    <location>
        <begin position="198"/>
        <end position="217"/>
    </location>
</feature>
<reference evidence="8 9" key="1">
    <citation type="journal article" date="2010" name="J. Bacteriol.">
        <title>Complete genome sequence of "Candidatus Puniceispirillum marinum" IMCC1322, a representative of the SAR116 clade in the Alphaproteobacteria.</title>
        <authorList>
            <person name="Oh H.M."/>
            <person name="Kwon K.K."/>
            <person name="Kang I."/>
            <person name="Kang S.G."/>
            <person name="Lee J.H."/>
            <person name="Kim S.J."/>
            <person name="Cho J.C."/>
        </authorList>
    </citation>
    <scope>NUCLEOTIDE SEQUENCE [LARGE SCALE GENOMIC DNA]</scope>
    <source>
        <strain evidence="8 9">IMCC1322</strain>
    </source>
</reference>
<dbReference type="GO" id="GO:0009055">
    <property type="term" value="F:electron transfer activity"/>
    <property type="evidence" value="ECO:0007669"/>
    <property type="project" value="InterPro"/>
</dbReference>
<dbReference type="InterPro" id="IPR016174">
    <property type="entry name" value="Di-haem_cyt_TM"/>
</dbReference>
<keyword evidence="4 6" id="KW-1133">Transmembrane helix</keyword>
<dbReference type="PANTHER" id="PTHR30485">
    <property type="entry name" value="NI/FE-HYDROGENASE 1 B-TYPE CYTOCHROME SUBUNIT"/>
    <property type="match status" value="1"/>
</dbReference>
<proteinExistence type="predicted"/>
<accession>D5BRN4</accession>
<evidence type="ECO:0000256" key="4">
    <source>
        <dbReference type="ARBA" id="ARBA00022989"/>
    </source>
</evidence>
<dbReference type="HOGENOM" id="CLU_078451_0_0_5"/>
<evidence type="ECO:0000259" key="7">
    <source>
        <dbReference type="Pfam" id="PF01292"/>
    </source>
</evidence>
<dbReference type="STRING" id="488538.SAR116_0688"/>
<gene>
    <name evidence="8" type="ordered locus">SAR116_0688</name>
</gene>